<feature type="domain" description="Carrier" evidence="7">
    <location>
        <begin position="356"/>
        <end position="433"/>
    </location>
</feature>
<dbReference type="GO" id="GO:0016874">
    <property type="term" value="F:ligase activity"/>
    <property type="evidence" value="ECO:0007669"/>
    <property type="project" value="UniProtKB-KW"/>
</dbReference>
<dbReference type="Pfam" id="PF00668">
    <property type="entry name" value="Condensation"/>
    <property type="match status" value="3"/>
</dbReference>
<dbReference type="InterPro" id="IPR023213">
    <property type="entry name" value="CAT-like_dom_sf"/>
</dbReference>
<name>A0AAN9UV35_9PEZI</name>
<evidence type="ECO:0000313" key="9">
    <source>
        <dbReference type="Proteomes" id="UP001320420"/>
    </source>
</evidence>
<dbReference type="FunFam" id="3.30.300.30:FF:000033">
    <property type="entry name" value="Nonribosomal siderophore peptide synthase SidC"/>
    <property type="match status" value="1"/>
</dbReference>
<evidence type="ECO:0000313" key="8">
    <source>
        <dbReference type="EMBL" id="KAK7754526.1"/>
    </source>
</evidence>
<dbReference type="PANTHER" id="PTHR45527:SF1">
    <property type="entry name" value="FATTY ACID SYNTHASE"/>
    <property type="match status" value="1"/>
</dbReference>
<dbReference type="Gene3D" id="3.30.559.10">
    <property type="entry name" value="Chloramphenicol acetyltransferase-like domain"/>
    <property type="match status" value="3"/>
</dbReference>
<feature type="region of interest" description="Disordered" evidence="6">
    <location>
        <begin position="1926"/>
        <end position="1951"/>
    </location>
</feature>
<dbReference type="SUPFAM" id="SSF56801">
    <property type="entry name" value="Acetyl-CoA synthetase-like"/>
    <property type="match status" value="1"/>
</dbReference>
<evidence type="ECO:0000256" key="1">
    <source>
        <dbReference type="ARBA" id="ARBA00004924"/>
    </source>
</evidence>
<dbReference type="GO" id="GO:0031177">
    <property type="term" value="F:phosphopantetheine binding"/>
    <property type="evidence" value="ECO:0007669"/>
    <property type="project" value="InterPro"/>
</dbReference>
<keyword evidence="4" id="KW-0436">Ligase</keyword>
<reference evidence="8 9" key="1">
    <citation type="submission" date="2024-02" db="EMBL/GenBank/DDBJ databases">
        <title>De novo assembly and annotation of 12 fungi associated with fruit tree decline syndrome in Ontario, Canada.</title>
        <authorList>
            <person name="Sulman M."/>
            <person name="Ellouze W."/>
            <person name="Ilyukhin E."/>
        </authorList>
    </citation>
    <scope>NUCLEOTIDE SEQUENCE [LARGE SCALE GENOMIC DNA]</scope>
    <source>
        <strain evidence="8 9">M11/M66-122</strain>
    </source>
</reference>
<keyword evidence="3" id="KW-0597">Phosphoprotein</keyword>
<dbReference type="InterPro" id="IPR020806">
    <property type="entry name" value="PKS_PP-bd"/>
</dbReference>
<sequence length="2019" mass="223084">MLAFKELFSGHWDDQSRWLQFASFHFDVSVLEQYWSWFVGITVVAAPRDLILSDLIGTISKLEITHIDLTPSLARLTHPDEVPSLCRGVFITGGEQLRQDVLDNWGPKEVIYNAYGPTEATIGVTMFQRVPTNGRSSNIGHLFPNVGAYVFQPGTEIPVLKGAVGELCVSGRLVGKGYLNRPDLTEECFPTLEHYGERIYRTGDLVRVLHDGSFDFLGRSDDQVKLRGQRLEIGEINHAIKSGVAQVTDVATLVARHGGHGRDLLVSFVALSRAADSPDGLCILSNEGALNIANMAQEACRGRLPGYMVPTYVFSIPFIPLSTNNKANLNSLKQLFGTLSQDQLRTLSSGTVGEGRELNNREQRIASVIATIAGIESHSIRPSSTIFELGIDSITVTRVARGLLKAGFPSAAPSVILKNPQISRLAQVLEQEKTSTIASRVLQVKQSIHALHRKYLGLICRTLNVTKADLEYVAPCTPLQEGMLTRAHTSGDHSAYFNQFCFILKPNASSAQLRAAWTRAVDSCAILRTSFVQTPDGYVQAALKRRPVPWTVSQVGDEPIQGYIDFRHQKWVDSNQEVLRHPIELDYVKGPGEHVLVLRLFHAIYDAHSFDLILRQVMDEYIEASKLRAPSFLECLPYGPLLTYNASKHFWETLFQGHLFQPMPKLASTVSTSDTTVSQVIKIDNLETRRITLGVTYQTVLQAAWLAVLQEYFTDPPAIGVVFSGRSISFEGVENVIGPMFNTLPFRVKTSSMTTWRSLVRKVHDYNTSALDFVHTPLRDIQKWCSHGRQLFDTLFAFNLEGASDIVGTNDLWSSIDSTAIADYPLALEVVLTRDGDFRATIVAQAGIADKDTLGGILQKLQRALRSLATSDNDTAIFNRREAGLSTNEPSITQENLTLGSPRRGESSAFEWTDLAQKLRREIAQLAGLDEDEISEKTSIFELGLDSIDAIKLSARLSNIGVRTSTSALMKRGTVENILSSLDTVQTRAGSWGAADAHLTASITKLKGYLVKRGVDLQDTEAVLPPTPLQDSMVTDMILSGFQRYFNHDVLEIPSEMDLNSLKAAWATVYANSPVLRTSFAEVDDPSIPTAFCQLVKRDSLQFGSMLKITGLEDIRMVIDDARRKAQQANGRSALFQVNFVATPTSRYVVISIAHALYDGWSLYLLFQDVKAAYDGHYQARNSYETYLSHLLFTFGTTSHNFWTDLMHDVHPTILQPKEDVPETQGSIVHRAERASKLNTRDIRALCKTYGVTPQVLSQGCWAVVLSTLAKSLDVTFGVVLSGRDTDDAQELLFPTMNTVAMRVILHGTVAEYLHSLQSTMSEVLEFQHISLRQVQKLAGVKGQSLFDTLFILQNQGGNQIEGQPIMRSVEGSSAVEYPICIEMELANERAIWRIACDERLGSADDASRILGDLEIVLQHFSQNRDAEVVEFEPNTDEVRICGLDSFKLEGQHQLESDAAIEASHDENSQWAGVDTPIVEVLAQISGVEKDSIKPDDSIYHLGLDSISAMKASSMLRHLGFPISVRDMLKAASIRQLVEHTLTPERQPREPSSDAGSYLQGIDVFPLFKDIGIDTHVVEKVLPVLPVQVHMLTVWQNTSGLLFFPTFTYKLVGNMSFKTVAKAWKTLVEELPILRTLFSATDNATIPFIQIVIRSDSISGPETTTAENIEHGRWSFRAAPTPFVSITIDGSDLGEAHMCVRLHHALYDGVSLPIIMDRFVALCDTDSSPLLCSSDIPEAWYKFASDHHSPEVKKEAKRFWISYLEGVSPLHVLASHLDTQSPAQQVAVLKKDVIPELGRLKRWASSHGVTLQALFFAAYAKVLGNHHRVHAESGSLDDVVFGVYMANRTSFPGVEEAPFPTLGILPLRVKSPASKRIESLTAEIQADLHAVSGFENSTAGLWEIHQWTGLKIDTFVNFLSLPESSATSGTGLSLEEVPTDAPPLKADGDDDWSSCLASPDGKWASRNKVRDCYMDAIDVEVAVRGGAMDIGVFSSSAFYSEAMAVKMVEQIACALREAE</sequence>
<feature type="domain" description="Carrier" evidence="7">
    <location>
        <begin position="910"/>
        <end position="986"/>
    </location>
</feature>
<comment type="caution">
    <text evidence="8">The sequence shown here is derived from an EMBL/GenBank/DDBJ whole genome shotgun (WGS) entry which is preliminary data.</text>
</comment>
<proteinExistence type="inferred from homology"/>
<dbReference type="Gene3D" id="1.10.1200.10">
    <property type="entry name" value="ACP-like"/>
    <property type="match status" value="3"/>
</dbReference>
<keyword evidence="2" id="KW-0596">Phosphopantetheine</keyword>
<gene>
    <name evidence="8" type="ORF">SLS62_003546</name>
</gene>
<accession>A0AAN9UV35</accession>
<organism evidence="8 9">
    <name type="scientific">Diatrype stigma</name>
    <dbReference type="NCBI Taxonomy" id="117547"/>
    <lineage>
        <taxon>Eukaryota</taxon>
        <taxon>Fungi</taxon>
        <taxon>Dikarya</taxon>
        <taxon>Ascomycota</taxon>
        <taxon>Pezizomycotina</taxon>
        <taxon>Sordariomycetes</taxon>
        <taxon>Xylariomycetidae</taxon>
        <taxon>Xylariales</taxon>
        <taxon>Diatrypaceae</taxon>
        <taxon>Diatrype</taxon>
    </lineage>
</organism>
<evidence type="ECO:0000256" key="6">
    <source>
        <dbReference type="SAM" id="MobiDB-lite"/>
    </source>
</evidence>
<comment type="pathway">
    <text evidence="1">Siderophore biosynthesis.</text>
</comment>
<dbReference type="InterPro" id="IPR045851">
    <property type="entry name" value="AMP-bd_C_sf"/>
</dbReference>
<dbReference type="CDD" id="cd19542">
    <property type="entry name" value="CT_NRPS-like"/>
    <property type="match status" value="1"/>
</dbReference>
<dbReference type="GO" id="GO:0043041">
    <property type="term" value="P:amino acid activation for nonribosomal peptide biosynthetic process"/>
    <property type="evidence" value="ECO:0007669"/>
    <property type="project" value="TreeGrafter"/>
</dbReference>
<dbReference type="Pfam" id="PF00550">
    <property type="entry name" value="PP-binding"/>
    <property type="match status" value="3"/>
</dbReference>
<dbReference type="InterPro" id="IPR006162">
    <property type="entry name" value="Ppantetheine_attach_site"/>
</dbReference>
<dbReference type="InterPro" id="IPR042099">
    <property type="entry name" value="ANL_N_sf"/>
</dbReference>
<dbReference type="Gene3D" id="3.40.50.12780">
    <property type="entry name" value="N-terminal domain of ligase-like"/>
    <property type="match status" value="1"/>
</dbReference>
<dbReference type="Pfam" id="PF00501">
    <property type="entry name" value="AMP-binding"/>
    <property type="match status" value="1"/>
</dbReference>
<dbReference type="EMBL" id="JAKJXP020000020">
    <property type="protein sequence ID" value="KAK7754526.1"/>
    <property type="molecule type" value="Genomic_DNA"/>
</dbReference>
<evidence type="ECO:0000259" key="7">
    <source>
        <dbReference type="PROSITE" id="PS50075"/>
    </source>
</evidence>
<comment type="similarity">
    <text evidence="5">Belongs to the NRP synthetase family.</text>
</comment>
<dbReference type="GO" id="GO:0044550">
    <property type="term" value="P:secondary metabolite biosynthetic process"/>
    <property type="evidence" value="ECO:0007669"/>
    <property type="project" value="TreeGrafter"/>
</dbReference>
<dbReference type="SUPFAM" id="SSF47336">
    <property type="entry name" value="ACP-like"/>
    <property type="match status" value="3"/>
</dbReference>
<dbReference type="PROSITE" id="PS00012">
    <property type="entry name" value="PHOSPHOPANTETHEINE"/>
    <property type="match status" value="3"/>
</dbReference>
<dbReference type="InterPro" id="IPR000873">
    <property type="entry name" value="AMP-dep_synth/lig_dom"/>
</dbReference>
<keyword evidence="9" id="KW-1185">Reference proteome</keyword>
<evidence type="ECO:0000256" key="5">
    <source>
        <dbReference type="ARBA" id="ARBA00029454"/>
    </source>
</evidence>
<feature type="domain" description="Carrier" evidence="7">
    <location>
        <begin position="1472"/>
        <end position="1545"/>
    </location>
</feature>
<evidence type="ECO:0000256" key="4">
    <source>
        <dbReference type="ARBA" id="ARBA00022598"/>
    </source>
</evidence>
<dbReference type="PROSITE" id="PS50075">
    <property type="entry name" value="CARRIER"/>
    <property type="match status" value="3"/>
</dbReference>
<dbReference type="InterPro" id="IPR009081">
    <property type="entry name" value="PP-bd_ACP"/>
</dbReference>
<evidence type="ECO:0000256" key="3">
    <source>
        <dbReference type="ARBA" id="ARBA00022553"/>
    </source>
</evidence>
<dbReference type="InterPro" id="IPR001242">
    <property type="entry name" value="Condensation_dom"/>
</dbReference>
<protein>
    <submittedName>
        <fullName evidence="8">NRPS</fullName>
    </submittedName>
</protein>
<dbReference type="Gene3D" id="3.30.300.30">
    <property type="match status" value="1"/>
</dbReference>
<dbReference type="SUPFAM" id="SSF52777">
    <property type="entry name" value="CoA-dependent acyltransferases"/>
    <property type="match status" value="6"/>
</dbReference>
<dbReference type="Proteomes" id="UP001320420">
    <property type="component" value="Unassembled WGS sequence"/>
</dbReference>
<dbReference type="PANTHER" id="PTHR45527">
    <property type="entry name" value="NONRIBOSOMAL PEPTIDE SYNTHETASE"/>
    <property type="match status" value="1"/>
</dbReference>
<dbReference type="GO" id="GO:0005737">
    <property type="term" value="C:cytoplasm"/>
    <property type="evidence" value="ECO:0007669"/>
    <property type="project" value="TreeGrafter"/>
</dbReference>
<dbReference type="InterPro" id="IPR036736">
    <property type="entry name" value="ACP-like_sf"/>
</dbReference>
<dbReference type="SMART" id="SM00823">
    <property type="entry name" value="PKS_PP"/>
    <property type="match status" value="3"/>
</dbReference>
<evidence type="ECO:0000256" key="2">
    <source>
        <dbReference type="ARBA" id="ARBA00022450"/>
    </source>
</evidence>
<dbReference type="Gene3D" id="3.30.559.30">
    <property type="entry name" value="Nonribosomal peptide synthetase, condensation domain"/>
    <property type="match status" value="3"/>
</dbReference>